<dbReference type="PANTHER" id="PTHR46967:SF2">
    <property type="entry name" value="SUSHI, VON WILLEBRAND FACTOR TYPE A, EGF AND PENTRAXIN DOMAIN-CONTAINING PROTEIN 1-LIKE"/>
    <property type="match status" value="1"/>
</dbReference>
<keyword evidence="5" id="KW-1185">Reference proteome</keyword>
<dbReference type="PANTHER" id="PTHR46967">
    <property type="entry name" value="INSULIN-LIKE GROWTH FACTOR BINDING PROTEIN,N-TERMINAL"/>
    <property type="match status" value="1"/>
</dbReference>
<dbReference type="RefSeq" id="XP_004337415.1">
    <property type="nucleotide sequence ID" value="XM_004337367.1"/>
</dbReference>
<dbReference type="Gene3D" id="2.10.50.10">
    <property type="entry name" value="Tumor Necrosis Factor Receptor, subunit A, domain 2"/>
    <property type="match status" value="2"/>
</dbReference>
<dbReference type="VEuPathDB" id="AmoebaDB:ACA1_275760"/>
<dbReference type="Pfam" id="PF07699">
    <property type="entry name" value="Ephrin_rec_like"/>
    <property type="match status" value="1"/>
</dbReference>
<dbReference type="SMART" id="SM01411">
    <property type="entry name" value="Ephrin_rec_like"/>
    <property type="match status" value="3"/>
</dbReference>
<feature type="transmembrane region" description="Helical" evidence="2">
    <location>
        <begin position="253"/>
        <end position="279"/>
    </location>
</feature>
<dbReference type="InterPro" id="IPR011641">
    <property type="entry name" value="Tyr-kin_ephrin_A/B_rcpt-like"/>
</dbReference>
<gene>
    <name evidence="4" type="ORF">ACA1_275760</name>
</gene>
<dbReference type="Proteomes" id="UP000011083">
    <property type="component" value="Unassembled WGS sequence"/>
</dbReference>
<dbReference type="InterPro" id="IPR009030">
    <property type="entry name" value="Growth_fac_rcpt_cys_sf"/>
</dbReference>
<dbReference type="SUPFAM" id="SSF57184">
    <property type="entry name" value="Growth factor receptor domain"/>
    <property type="match status" value="1"/>
</dbReference>
<feature type="domain" description="Tyrosine-protein kinase ephrin type A/B receptor-like" evidence="3">
    <location>
        <begin position="174"/>
        <end position="220"/>
    </location>
</feature>
<dbReference type="KEGG" id="acan:ACA1_275760"/>
<dbReference type="STRING" id="1257118.L8GR29"/>
<evidence type="ECO:0000259" key="3">
    <source>
        <dbReference type="Pfam" id="PF07699"/>
    </source>
</evidence>
<reference evidence="4 5" key="1">
    <citation type="journal article" date="2013" name="Genome Biol.">
        <title>Genome of Acanthamoeba castellanii highlights extensive lateral gene transfer and early evolution of tyrosine kinase signaling.</title>
        <authorList>
            <person name="Clarke M."/>
            <person name="Lohan A.J."/>
            <person name="Liu B."/>
            <person name="Lagkouvardos I."/>
            <person name="Roy S."/>
            <person name="Zafar N."/>
            <person name="Bertelli C."/>
            <person name="Schilde C."/>
            <person name="Kianianmomeni A."/>
            <person name="Burglin T.R."/>
            <person name="Frech C."/>
            <person name="Turcotte B."/>
            <person name="Kopec K.O."/>
            <person name="Synnott J.M."/>
            <person name="Choo C."/>
            <person name="Paponov I."/>
            <person name="Finkler A."/>
            <person name="Soon Heng Tan C."/>
            <person name="Hutchins A.P."/>
            <person name="Weinmeier T."/>
            <person name="Rattei T."/>
            <person name="Chu J.S."/>
            <person name="Gimenez G."/>
            <person name="Irimia M."/>
            <person name="Rigden D.J."/>
            <person name="Fitzpatrick D.A."/>
            <person name="Lorenzo-Morales J."/>
            <person name="Bateman A."/>
            <person name="Chiu C.H."/>
            <person name="Tang P."/>
            <person name="Hegemann P."/>
            <person name="Fromm H."/>
            <person name="Raoult D."/>
            <person name="Greub G."/>
            <person name="Miranda-Saavedra D."/>
            <person name="Chen N."/>
            <person name="Nash P."/>
            <person name="Ginger M.L."/>
            <person name="Horn M."/>
            <person name="Schaap P."/>
            <person name="Caler L."/>
            <person name="Loftus B."/>
        </authorList>
    </citation>
    <scope>NUCLEOTIDE SEQUENCE [LARGE SCALE GENOMIC DNA]</scope>
    <source>
        <strain evidence="4 5">Neff</strain>
    </source>
</reference>
<keyword evidence="2" id="KW-1133">Transmembrane helix</keyword>
<protein>
    <recommendedName>
        <fullName evidence="3">Tyrosine-protein kinase ephrin type A/B receptor-like domain-containing protein</fullName>
    </recommendedName>
</protein>
<proteinExistence type="predicted"/>
<accession>L8GR29</accession>
<dbReference type="OMA" id="CINCEPG"/>
<name>L8GR29_ACACF</name>
<keyword evidence="2" id="KW-0812">Transmembrane</keyword>
<evidence type="ECO:0000256" key="1">
    <source>
        <dbReference type="SAM" id="MobiDB-lite"/>
    </source>
</evidence>
<dbReference type="OrthoDB" id="27145at2759"/>
<evidence type="ECO:0000256" key="2">
    <source>
        <dbReference type="SAM" id="Phobius"/>
    </source>
</evidence>
<organism evidence="4 5">
    <name type="scientific">Acanthamoeba castellanii (strain ATCC 30010 / Neff)</name>
    <dbReference type="NCBI Taxonomy" id="1257118"/>
    <lineage>
        <taxon>Eukaryota</taxon>
        <taxon>Amoebozoa</taxon>
        <taxon>Discosea</taxon>
        <taxon>Longamoebia</taxon>
        <taxon>Centramoebida</taxon>
        <taxon>Acanthamoebidae</taxon>
        <taxon>Acanthamoeba</taxon>
    </lineage>
</organism>
<dbReference type="EMBL" id="KB008032">
    <property type="protein sequence ID" value="ELR15402.1"/>
    <property type="molecule type" value="Genomic_DNA"/>
</dbReference>
<evidence type="ECO:0000313" key="4">
    <source>
        <dbReference type="EMBL" id="ELR15402.1"/>
    </source>
</evidence>
<evidence type="ECO:0000313" key="5">
    <source>
        <dbReference type="Proteomes" id="UP000011083"/>
    </source>
</evidence>
<dbReference type="AlphaFoldDB" id="L8GR29"/>
<dbReference type="GeneID" id="14916051"/>
<sequence>MDTRPTGRPPRRAGNGASFACSFFDISPSSSSSPFCLSSLCILISLSICLSPSLTLARPPIFQSQQEECLPCPPATYSPPGNKNCSVAPLECGAGYCVNVTWCLPCPAGMVNDQENASVCIRCPEGKVAVPPAIKCLSCRAGQTSSPDNTHCVACTAGYYNPSVAGTCAPCPAGSYSERQSMRCLACSAGTYNDLQAQSGCRECPSGSYCPAGSVEPTECPSDKFCEAGVASPSSCQPLFSADSGSSSCRPSVIFYVVIGIGAGTLMVLILVAWVAIGYRKPLWKRIKKAYRRHQRQRDYPAPPPAAASASGDTKPLIPEPLPGPVYAGFKSPPPQSPLHHKPVFDHQVDKDKAIIEWPVLLIRISY</sequence>
<keyword evidence="2" id="KW-0472">Membrane</keyword>
<feature type="region of interest" description="Disordered" evidence="1">
    <location>
        <begin position="295"/>
        <end position="314"/>
    </location>
</feature>